<feature type="domain" description="Peptidase S1" evidence="6">
    <location>
        <begin position="36"/>
        <end position="280"/>
    </location>
</feature>
<name>A0A7M2T6D4_STRCW</name>
<organism evidence="7 8">
    <name type="scientific">Streptomyces chromofuscus</name>
    <dbReference type="NCBI Taxonomy" id="42881"/>
    <lineage>
        <taxon>Bacteria</taxon>
        <taxon>Bacillati</taxon>
        <taxon>Actinomycetota</taxon>
        <taxon>Actinomycetes</taxon>
        <taxon>Kitasatosporales</taxon>
        <taxon>Streptomycetaceae</taxon>
        <taxon>Streptomyces</taxon>
    </lineage>
</organism>
<dbReference type="PANTHER" id="PTHR24276:SF98">
    <property type="entry name" value="FI18310P1-RELATED"/>
    <property type="match status" value="1"/>
</dbReference>
<evidence type="ECO:0000313" key="8">
    <source>
        <dbReference type="Proteomes" id="UP000594008"/>
    </source>
</evidence>
<feature type="signal peptide" evidence="5">
    <location>
        <begin position="1"/>
        <end position="30"/>
    </location>
</feature>
<dbReference type="CDD" id="cd00190">
    <property type="entry name" value="Tryp_SPc"/>
    <property type="match status" value="1"/>
</dbReference>
<dbReference type="SMART" id="SM00020">
    <property type="entry name" value="Tryp_SPc"/>
    <property type="match status" value="1"/>
</dbReference>
<evidence type="ECO:0000313" key="7">
    <source>
        <dbReference type="EMBL" id="QOV43463.1"/>
    </source>
</evidence>
<dbReference type="InterPro" id="IPR050430">
    <property type="entry name" value="Peptidase_S1"/>
</dbReference>
<gene>
    <name evidence="7" type="ORF">IPT68_27605</name>
</gene>
<evidence type="ECO:0000256" key="1">
    <source>
        <dbReference type="ARBA" id="ARBA00007664"/>
    </source>
</evidence>
<accession>A0A7M2T6D4</accession>
<protein>
    <submittedName>
        <fullName evidence="7">Serine protease</fullName>
    </submittedName>
</protein>
<dbReference type="PROSITE" id="PS00135">
    <property type="entry name" value="TRYPSIN_SER"/>
    <property type="match status" value="1"/>
</dbReference>
<feature type="region of interest" description="Disordered" evidence="4">
    <location>
        <begin position="277"/>
        <end position="304"/>
    </location>
</feature>
<comment type="similarity">
    <text evidence="1">Belongs to the peptidase S1 family.</text>
</comment>
<dbReference type="GO" id="GO:0004252">
    <property type="term" value="F:serine-type endopeptidase activity"/>
    <property type="evidence" value="ECO:0007669"/>
    <property type="project" value="InterPro"/>
</dbReference>
<evidence type="ECO:0000259" key="6">
    <source>
        <dbReference type="PROSITE" id="PS50240"/>
    </source>
</evidence>
<dbReference type="PRINTS" id="PR00722">
    <property type="entry name" value="CHYMOTRYPSIN"/>
</dbReference>
<keyword evidence="8" id="KW-1185">Reference proteome</keyword>
<sequence>MRRPFVRALARPLVLAAAAAAIPLVSTAPAAADGIVVGGFPIDAAESPWTVALSSRDRFGGTRSGQFCGAVAVGRTTVLTAAHCLGEDVLGMPAGQVRDLKVVVGRTDLRSDEGQEIPVRETWVNPAYDGVSNAGDFAVLTLAGQLPENAVIGMAGPGDAAYASDTPATVYGWGDVTGAGDYPYGLRAARVRVLSDALCERAYPGSADGTYRADSMLCAGERVGGRDACQGDSGGPLVAQGRLIGLVSWGSGCGRPGSPGVYTRVSDALRKLGWEHVAQKPKAGSKASRGEAAEKLPEAPRRAS</sequence>
<feature type="compositionally biased region" description="Basic and acidic residues" evidence="4">
    <location>
        <begin position="288"/>
        <end position="304"/>
    </location>
</feature>
<reference evidence="7 8" key="1">
    <citation type="submission" date="2020-10" db="EMBL/GenBank/DDBJ databases">
        <title>Streptomyces chromofuscus complate genome analysis.</title>
        <authorList>
            <person name="Anwar N."/>
        </authorList>
    </citation>
    <scope>NUCLEOTIDE SEQUENCE [LARGE SCALE GENOMIC DNA]</scope>
    <source>
        <strain evidence="7 8">DSM 40273</strain>
    </source>
</reference>
<dbReference type="PROSITE" id="PS50240">
    <property type="entry name" value="TRYPSIN_DOM"/>
    <property type="match status" value="1"/>
</dbReference>
<keyword evidence="3" id="KW-0378">Hydrolase</keyword>
<dbReference type="InterPro" id="IPR018114">
    <property type="entry name" value="TRYPSIN_HIS"/>
</dbReference>
<dbReference type="Pfam" id="PF00089">
    <property type="entry name" value="Trypsin"/>
    <property type="match status" value="1"/>
</dbReference>
<dbReference type="KEGG" id="schf:IPT68_27605"/>
<feature type="chain" id="PRO_5031120041" evidence="5">
    <location>
        <begin position="31"/>
        <end position="304"/>
    </location>
</feature>
<proteinExistence type="inferred from homology"/>
<dbReference type="Gene3D" id="2.40.10.10">
    <property type="entry name" value="Trypsin-like serine proteases"/>
    <property type="match status" value="1"/>
</dbReference>
<evidence type="ECO:0000256" key="5">
    <source>
        <dbReference type="SAM" id="SignalP"/>
    </source>
</evidence>
<keyword evidence="5" id="KW-0732">Signal</keyword>
<dbReference type="SUPFAM" id="SSF50494">
    <property type="entry name" value="Trypsin-like serine proteases"/>
    <property type="match status" value="1"/>
</dbReference>
<dbReference type="PROSITE" id="PS00134">
    <property type="entry name" value="TRYPSIN_HIS"/>
    <property type="match status" value="1"/>
</dbReference>
<dbReference type="InterPro" id="IPR043504">
    <property type="entry name" value="Peptidase_S1_PA_chymotrypsin"/>
</dbReference>
<evidence type="ECO:0000256" key="3">
    <source>
        <dbReference type="RuleBase" id="RU363034"/>
    </source>
</evidence>
<dbReference type="RefSeq" id="WP_189698559.1">
    <property type="nucleotide sequence ID" value="NZ_BMTA01000009.1"/>
</dbReference>
<dbReference type="InterPro" id="IPR009003">
    <property type="entry name" value="Peptidase_S1_PA"/>
</dbReference>
<dbReference type="AlphaFoldDB" id="A0A7M2T6D4"/>
<keyword evidence="3 7" id="KW-0645">Protease</keyword>
<dbReference type="InterPro" id="IPR033116">
    <property type="entry name" value="TRYPSIN_SER"/>
</dbReference>
<keyword evidence="2" id="KW-1015">Disulfide bond</keyword>
<dbReference type="InterPro" id="IPR001254">
    <property type="entry name" value="Trypsin_dom"/>
</dbReference>
<dbReference type="EMBL" id="CP063374">
    <property type="protein sequence ID" value="QOV43463.1"/>
    <property type="molecule type" value="Genomic_DNA"/>
</dbReference>
<dbReference type="PANTHER" id="PTHR24276">
    <property type="entry name" value="POLYSERASE-RELATED"/>
    <property type="match status" value="1"/>
</dbReference>
<evidence type="ECO:0000256" key="2">
    <source>
        <dbReference type="ARBA" id="ARBA00023157"/>
    </source>
</evidence>
<dbReference type="FunFam" id="2.40.10.10:FF:000002">
    <property type="entry name" value="Transmembrane protease serine"/>
    <property type="match status" value="1"/>
</dbReference>
<dbReference type="Proteomes" id="UP000594008">
    <property type="component" value="Chromosome"/>
</dbReference>
<dbReference type="GO" id="GO:0006508">
    <property type="term" value="P:proteolysis"/>
    <property type="evidence" value="ECO:0007669"/>
    <property type="project" value="UniProtKB-KW"/>
</dbReference>
<evidence type="ECO:0000256" key="4">
    <source>
        <dbReference type="SAM" id="MobiDB-lite"/>
    </source>
</evidence>
<keyword evidence="3" id="KW-0720">Serine protease</keyword>
<dbReference type="InterPro" id="IPR001314">
    <property type="entry name" value="Peptidase_S1A"/>
</dbReference>